<evidence type="ECO:0000313" key="3">
    <source>
        <dbReference type="EMBL" id="MBD2701415.1"/>
    </source>
</evidence>
<dbReference type="InterPro" id="IPR052893">
    <property type="entry name" value="TCS_response_regulator"/>
</dbReference>
<dbReference type="Pfam" id="PF00072">
    <property type="entry name" value="Response_reg"/>
    <property type="match status" value="1"/>
</dbReference>
<accession>A0A927ASK4</accession>
<feature type="domain" description="Response regulatory" evidence="2">
    <location>
        <begin position="16"/>
        <end position="141"/>
    </location>
</feature>
<organism evidence="3 4">
    <name type="scientific">Spirosoma profusum</name>
    <dbReference type="NCBI Taxonomy" id="2771354"/>
    <lineage>
        <taxon>Bacteria</taxon>
        <taxon>Pseudomonadati</taxon>
        <taxon>Bacteroidota</taxon>
        <taxon>Cytophagia</taxon>
        <taxon>Cytophagales</taxon>
        <taxon>Cytophagaceae</taxon>
        <taxon>Spirosoma</taxon>
    </lineage>
</organism>
<protein>
    <submittedName>
        <fullName evidence="3">Response regulator</fullName>
    </submittedName>
</protein>
<keyword evidence="4" id="KW-1185">Reference proteome</keyword>
<dbReference type="InterPro" id="IPR011006">
    <property type="entry name" value="CheY-like_superfamily"/>
</dbReference>
<evidence type="ECO:0000256" key="1">
    <source>
        <dbReference type="PROSITE-ProRule" id="PRU00169"/>
    </source>
</evidence>
<dbReference type="InterPro" id="IPR001789">
    <property type="entry name" value="Sig_transdc_resp-reg_receiver"/>
</dbReference>
<reference evidence="3" key="1">
    <citation type="submission" date="2020-09" db="EMBL/GenBank/DDBJ databases">
        <authorList>
            <person name="Kim M.K."/>
        </authorList>
    </citation>
    <scope>NUCLEOTIDE SEQUENCE</scope>
    <source>
        <strain evidence="3">BT702</strain>
    </source>
</reference>
<dbReference type="SMART" id="SM00448">
    <property type="entry name" value="REC"/>
    <property type="match status" value="1"/>
</dbReference>
<dbReference type="EMBL" id="JACWZY010000008">
    <property type="protein sequence ID" value="MBD2701415.1"/>
    <property type="molecule type" value="Genomic_DNA"/>
</dbReference>
<feature type="modified residue" description="4-aspartylphosphate" evidence="1">
    <location>
        <position position="73"/>
    </location>
</feature>
<name>A0A927ASK4_9BACT</name>
<sequence length="155" mass="18185">MAKLPTPRRRKGLQVPILIVEDNADQWLIIRAVLKQCFPEVEPIWINNTAQAIAYLEMQAMDVAKVPRMILSDLYLPRKEDGFALLEFIKQHQFYRKPPVIMLSASEDVEIISAAYALNAASYIIKPGSYHEWLNYFYTFRRYWWEIVTLPLLPQ</sequence>
<evidence type="ECO:0000313" key="4">
    <source>
        <dbReference type="Proteomes" id="UP000598820"/>
    </source>
</evidence>
<dbReference type="RefSeq" id="WP_190887271.1">
    <property type="nucleotide sequence ID" value="NZ_JACWZY010000008.1"/>
</dbReference>
<dbReference type="SUPFAM" id="SSF52172">
    <property type="entry name" value="CheY-like"/>
    <property type="match status" value="1"/>
</dbReference>
<proteinExistence type="predicted"/>
<gene>
    <name evidence="3" type="ORF">IC229_12255</name>
</gene>
<dbReference type="PROSITE" id="PS50110">
    <property type="entry name" value="RESPONSE_REGULATORY"/>
    <property type="match status" value="1"/>
</dbReference>
<keyword evidence="1" id="KW-0597">Phosphoprotein</keyword>
<dbReference type="PANTHER" id="PTHR44520">
    <property type="entry name" value="RESPONSE REGULATOR RCP1-RELATED"/>
    <property type="match status" value="1"/>
</dbReference>
<dbReference type="PANTHER" id="PTHR44520:SF2">
    <property type="entry name" value="RESPONSE REGULATOR RCP1"/>
    <property type="match status" value="1"/>
</dbReference>
<evidence type="ECO:0000259" key="2">
    <source>
        <dbReference type="PROSITE" id="PS50110"/>
    </source>
</evidence>
<dbReference type="Gene3D" id="3.40.50.2300">
    <property type="match status" value="1"/>
</dbReference>
<dbReference type="Proteomes" id="UP000598820">
    <property type="component" value="Unassembled WGS sequence"/>
</dbReference>
<dbReference type="GO" id="GO:0000160">
    <property type="term" value="P:phosphorelay signal transduction system"/>
    <property type="evidence" value="ECO:0007669"/>
    <property type="project" value="InterPro"/>
</dbReference>
<comment type="caution">
    <text evidence="3">The sequence shown here is derived from an EMBL/GenBank/DDBJ whole genome shotgun (WGS) entry which is preliminary data.</text>
</comment>
<dbReference type="AlphaFoldDB" id="A0A927ASK4"/>